<dbReference type="AlphaFoldDB" id="A0A7X1GH18"/>
<feature type="transmembrane region" description="Helical" evidence="1">
    <location>
        <begin position="9"/>
        <end position="33"/>
    </location>
</feature>
<dbReference type="RefSeq" id="WP_185818816.1">
    <property type="nucleotide sequence ID" value="NZ_JACMYG010000027.1"/>
</dbReference>
<dbReference type="Proteomes" id="UP000526003">
    <property type="component" value="Unassembled WGS sequence"/>
</dbReference>
<keyword evidence="1" id="KW-0472">Membrane</keyword>
<keyword evidence="1" id="KW-0812">Transmembrane</keyword>
<accession>A0A7X1GH18</accession>
<sequence>MSLNTADKVFLIIGILDFGGLLVWIGVVLHMAYTRMDFLLELFKNSPGVMDLSSIKHGGPLGKLVVIGSISGYVTFSRFYVQRGGVNAEDVKNLPDSIRRKLVVLQGVGIVLLLVMLGIAAVVKLGLV</sequence>
<keyword evidence="3" id="KW-1185">Reference proteome</keyword>
<evidence type="ECO:0000256" key="1">
    <source>
        <dbReference type="SAM" id="Phobius"/>
    </source>
</evidence>
<name>A0A7X1GH18_9PSED</name>
<dbReference type="EMBL" id="JACMYG010000027">
    <property type="protein sequence ID" value="MBC2692342.1"/>
    <property type="molecule type" value="Genomic_DNA"/>
</dbReference>
<proteinExistence type="predicted"/>
<feature type="transmembrane region" description="Helical" evidence="1">
    <location>
        <begin position="102"/>
        <end position="123"/>
    </location>
</feature>
<comment type="caution">
    <text evidence="2">The sequence shown here is derived from an EMBL/GenBank/DDBJ whole genome shotgun (WGS) entry which is preliminary data.</text>
</comment>
<reference evidence="2 3" key="1">
    <citation type="submission" date="2020-08" db="EMBL/GenBank/DDBJ databases">
        <title>Pseudomonas sp. nov.</title>
        <authorList>
            <person name="Gieschler S."/>
            <person name="Fiedler G."/>
            <person name="Brinks E."/>
            <person name="Boehnlein C."/>
            <person name="Franz C.M.A.P."/>
            <person name="Kabisch J."/>
        </authorList>
    </citation>
    <scope>NUCLEOTIDE SEQUENCE [LARGE SCALE GENOMIC DNA]</scope>
    <source>
        <strain evidence="2 3">MBT-1</strain>
    </source>
</reference>
<organism evidence="2 3">
    <name type="scientific">Pseudomonas kielensis</name>
    <dbReference type="NCBI Taxonomy" id="2762577"/>
    <lineage>
        <taxon>Bacteria</taxon>
        <taxon>Pseudomonadati</taxon>
        <taxon>Pseudomonadota</taxon>
        <taxon>Gammaproteobacteria</taxon>
        <taxon>Pseudomonadales</taxon>
        <taxon>Pseudomonadaceae</taxon>
        <taxon>Pseudomonas</taxon>
    </lineage>
</organism>
<gene>
    <name evidence="2" type="ORF">H7995_21375</name>
</gene>
<keyword evidence="1" id="KW-1133">Transmembrane helix</keyword>
<protein>
    <submittedName>
        <fullName evidence="2">Uncharacterized protein</fullName>
    </submittedName>
</protein>
<evidence type="ECO:0000313" key="2">
    <source>
        <dbReference type="EMBL" id="MBC2692342.1"/>
    </source>
</evidence>
<evidence type="ECO:0000313" key="3">
    <source>
        <dbReference type="Proteomes" id="UP000526003"/>
    </source>
</evidence>
<feature type="transmembrane region" description="Helical" evidence="1">
    <location>
        <begin position="61"/>
        <end position="81"/>
    </location>
</feature>